<dbReference type="Gene3D" id="2.40.380.10">
    <property type="entry name" value="FomD-like"/>
    <property type="match status" value="1"/>
</dbReference>
<evidence type="ECO:0000313" key="3">
    <source>
        <dbReference type="Proteomes" id="UP000654257"/>
    </source>
</evidence>
<dbReference type="InterPro" id="IPR035930">
    <property type="entry name" value="FomD-like_sf"/>
</dbReference>
<accession>A0A917D7D6</accession>
<gene>
    <name evidence="2" type="ORF">GCM10007304_26840</name>
</gene>
<dbReference type="AlphaFoldDB" id="A0A917D7D6"/>
<evidence type="ECO:0000313" key="2">
    <source>
        <dbReference type="EMBL" id="GGG11435.1"/>
    </source>
</evidence>
<dbReference type="SUPFAM" id="SSF159234">
    <property type="entry name" value="FomD-like"/>
    <property type="match status" value="1"/>
</dbReference>
<name>A0A917D7D6_9NOCA</name>
<dbReference type="PIRSF" id="PIRSF012622">
    <property type="entry name" value="UCP012622"/>
    <property type="match status" value="1"/>
</dbReference>
<dbReference type="InterPro" id="IPR014465">
    <property type="entry name" value="UCP012622"/>
</dbReference>
<dbReference type="Pfam" id="PF04167">
    <property type="entry name" value="DUF402"/>
    <property type="match status" value="1"/>
</dbReference>
<reference evidence="2" key="2">
    <citation type="submission" date="2020-09" db="EMBL/GenBank/DDBJ databases">
        <authorList>
            <person name="Sun Q."/>
            <person name="Sedlacek I."/>
        </authorList>
    </citation>
    <scope>NUCLEOTIDE SEQUENCE</scope>
    <source>
        <strain evidence="2">CCM 7905</strain>
    </source>
</reference>
<sequence length="171" mass="19558">MTLHQPKVETFDVGHLTNTDPKGFVRAVDEYREETWGLYMARTSDHPSFHYLESWLIPQLGLRASVFHYVPERARDQDYYIDIGEFTRLGSTWTSVDHYLDIVVRTGKDLELLDVDELLDARVLGLLDPESCEQAIVRATTAIDGIASNGHDMDAWFASLGMNTTWRPPTR</sequence>
<dbReference type="Proteomes" id="UP000654257">
    <property type="component" value="Unassembled WGS sequence"/>
</dbReference>
<organism evidence="2 3">
    <name type="scientific">Rhodococcoides trifolii</name>
    <dbReference type="NCBI Taxonomy" id="908250"/>
    <lineage>
        <taxon>Bacteria</taxon>
        <taxon>Bacillati</taxon>
        <taxon>Actinomycetota</taxon>
        <taxon>Actinomycetes</taxon>
        <taxon>Mycobacteriales</taxon>
        <taxon>Nocardiaceae</taxon>
        <taxon>Rhodococcoides</taxon>
    </lineage>
</organism>
<reference evidence="2" key="1">
    <citation type="journal article" date="2014" name="Int. J. Syst. Evol. Microbiol.">
        <title>Complete genome sequence of Corynebacterium casei LMG S-19264T (=DSM 44701T), isolated from a smear-ripened cheese.</title>
        <authorList>
            <consortium name="US DOE Joint Genome Institute (JGI-PGF)"/>
            <person name="Walter F."/>
            <person name="Albersmeier A."/>
            <person name="Kalinowski J."/>
            <person name="Ruckert C."/>
        </authorList>
    </citation>
    <scope>NUCLEOTIDE SEQUENCE</scope>
    <source>
        <strain evidence="2">CCM 7905</strain>
    </source>
</reference>
<feature type="domain" description="DUF402" evidence="1">
    <location>
        <begin position="23"/>
        <end position="151"/>
    </location>
</feature>
<evidence type="ECO:0000259" key="1">
    <source>
        <dbReference type="Pfam" id="PF04167"/>
    </source>
</evidence>
<dbReference type="InterPro" id="IPR007295">
    <property type="entry name" value="DUF402"/>
</dbReference>
<dbReference type="EMBL" id="BMCU01000003">
    <property type="protein sequence ID" value="GGG11435.1"/>
    <property type="molecule type" value="Genomic_DNA"/>
</dbReference>
<protein>
    <recommendedName>
        <fullName evidence="1">DUF402 domain-containing protein</fullName>
    </recommendedName>
</protein>
<comment type="caution">
    <text evidence="2">The sequence shown here is derived from an EMBL/GenBank/DDBJ whole genome shotgun (WGS) entry which is preliminary data.</text>
</comment>
<proteinExistence type="predicted"/>
<keyword evidence="3" id="KW-1185">Reference proteome</keyword>
<dbReference type="RefSeq" id="WP_188545383.1">
    <property type="nucleotide sequence ID" value="NZ_BMCU01000003.1"/>
</dbReference>